<name>A0A0F9P764_9ZZZZ</name>
<organism evidence="1">
    <name type="scientific">marine sediment metagenome</name>
    <dbReference type="NCBI Taxonomy" id="412755"/>
    <lineage>
        <taxon>unclassified sequences</taxon>
        <taxon>metagenomes</taxon>
        <taxon>ecological metagenomes</taxon>
    </lineage>
</organism>
<reference evidence="1" key="1">
    <citation type="journal article" date="2015" name="Nature">
        <title>Complex archaea that bridge the gap between prokaryotes and eukaryotes.</title>
        <authorList>
            <person name="Spang A."/>
            <person name="Saw J.H."/>
            <person name="Jorgensen S.L."/>
            <person name="Zaremba-Niedzwiedzka K."/>
            <person name="Martijn J."/>
            <person name="Lind A.E."/>
            <person name="van Eijk R."/>
            <person name="Schleper C."/>
            <person name="Guy L."/>
            <person name="Ettema T.J."/>
        </authorList>
    </citation>
    <scope>NUCLEOTIDE SEQUENCE</scope>
</reference>
<accession>A0A0F9P764</accession>
<dbReference type="AlphaFoldDB" id="A0A0F9P764"/>
<sequence>MLIKIKGRIKRNGRFLYIDNIGLVVATSKYGYLVRLQNQPEPNAEYSMSRYWVSFKITTEIE</sequence>
<proteinExistence type="predicted"/>
<evidence type="ECO:0000313" key="1">
    <source>
        <dbReference type="EMBL" id="KKM96850.1"/>
    </source>
</evidence>
<dbReference type="EMBL" id="LAZR01005826">
    <property type="protein sequence ID" value="KKM96850.1"/>
    <property type="molecule type" value="Genomic_DNA"/>
</dbReference>
<comment type="caution">
    <text evidence="1">The sequence shown here is derived from an EMBL/GenBank/DDBJ whole genome shotgun (WGS) entry which is preliminary data.</text>
</comment>
<gene>
    <name evidence="1" type="ORF">LCGC14_1173910</name>
</gene>
<protein>
    <submittedName>
        <fullName evidence="1">Uncharacterized protein</fullName>
    </submittedName>
</protein>